<dbReference type="SUPFAM" id="SSF56112">
    <property type="entry name" value="Protein kinase-like (PK-like)"/>
    <property type="match status" value="1"/>
</dbReference>
<dbReference type="CDD" id="cd00200">
    <property type="entry name" value="WD40"/>
    <property type="match status" value="1"/>
</dbReference>
<feature type="repeat" description="WD" evidence="9">
    <location>
        <begin position="1293"/>
        <end position="1334"/>
    </location>
</feature>
<feature type="repeat" description="WD" evidence="9">
    <location>
        <begin position="869"/>
        <end position="910"/>
    </location>
</feature>
<keyword evidence="12" id="KW-0472">Membrane</keyword>
<keyword evidence="15" id="KW-1185">Reference proteome</keyword>
<dbReference type="SMART" id="SM00220">
    <property type="entry name" value="S_TKc"/>
    <property type="match status" value="1"/>
</dbReference>
<keyword evidence="4 14" id="KW-0808">Transferase</keyword>
<accession>A0A518HJA1</accession>
<reference evidence="14 15" key="1">
    <citation type="submission" date="2019-03" db="EMBL/GenBank/DDBJ databases">
        <title>Deep-cultivation of Planctomycetes and their phenomic and genomic characterization uncovers novel biology.</title>
        <authorList>
            <person name="Wiegand S."/>
            <person name="Jogler M."/>
            <person name="Boedeker C."/>
            <person name="Pinto D."/>
            <person name="Vollmers J."/>
            <person name="Rivas-Marin E."/>
            <person name="Kohn T."/>
            <person name="Peeters S.H."/>
            <person name="Heuer A."/>
            <person name="Rast P."/>
            <person name="Oberbeckmann S."/>
            <person name="Bunk B."/>
            <person name="Jeske O."/>
            <person name="Meyerdierks A."/>
            <person name="Storesund J.E."/>
            <person name="Kallscheuer N."/>
            <person name="Luecker S."/>
            <person name="Lage O.M."/>
            <person name="Pohl T."/>
            <person name="Merkel B.J."/>
            <person name="Hornburger P."/>
            <person name="Mueller R.-W."/>
            <person name="Bruemmer F."/>
            <person name="Labrenz M."/>
            <person name="Spormann A.M."/>
            <person name="Op den Camp H."/>
            <person name="Overmann J."/>
            <person name="Amann R."/>
            <person name="Jetten M.S.M."/>
            <person name="Mascher T."/>
            <person name="Medema M.H."/>
            <person name="Devos D.P."/>
            <person name="Kaster A.-K."/>
            <person name="Ovreas L."/>
            <person name="Rohde M."/>
            <person name="Galperin M.Y."/>
            <person name="Jogler C."/>
        </authorList>
    </citation>
    <scope>NUCLEOTIDE SEQUENCE [LARGE SCALE GENOMIC DNA]</scope>
    <source>
        <strain evidence="14 15">Enr13</strain>
    </source>
</reference>
<keyword evidence="6 10" id="KW-0547">Nucleotide-binding</keyword>
<dbReference type="Gene3D" id="1.10.510.10">
    <property type="entry name" value="Transferase(Phosphotransferase) domain 1"/>
    <property type="match status" value="1"/>
</dbReference>
<keyword evidence="7 14" id="KW-0418">Kinase</keyword>
<evidence type="ECO:0000256" key="2">
    <source>
        <dbReference type="ARBA" id="ARBA00022527"/>
    </source>
</evidence>
<dbReference type="KEGG" id="snep:Enr13x_07600"/>
<dbReference type="SUPFAM" id="SSF50998">
    <property type="entry name" value="Quinoprotein alcohol dehydrogenase-like"/>
    <property type="match status" value="2"/>
</dbReference>
<keyword evidence="2" id="KW-0723">Serine/threonine-protein kinase</keyword>
<dbReference type="GO" id="GO:0005524">
    <property type="term" value="F:ATP binding"/>
    <property type="evidence" value="ECO:0007669"/>
    <property type="project" value="UniProtKB-UniRule"/>
</dbReference>
<dbReference type="Proteomes" id="UP000319004">
    <property type="component" value="Chromosome"/>
</dbReference>
<dbReference type="InterPro" id="IPR000719">
    <property type="entry name" value="Prot_kinase_dom"/>
</dbReference>
<organism evidence="14 15">
    <name type="scientific">Stieleria neptunia</name>
    <dbReference type="NCBI Taxonomy" id="2527979"/>
    <lineage>
        <taxon>Bacteria</taxon>
        <taxon>Pseudomonadati</taxon>
        <taxon>Planctomycetota</taxon>
        <taxon>Planctomycetia</taxon>
        <taxon>Pirellulales</taxon>
        <taxon>Pirellulaceae</taxon>
        <taxon>Stieleria</taxon>
    </lineage>
</organism>
<evidence type="ECO:0000259" key="13">
    <source>
        <dbReference type="PROSITE" id="PS50011"/>
    </source>
</evidence>
<name>A0A518HJA1_9BACT</name>
<evidence type="ECO:0000256" key="7">
    <source>
        <dbReference type="ARBA" id="ARBA00022777"/>
    </source>
</evidence>
<dbReference type="InterPro" id="IPR011009">
    <property type="entry name" value="Kinase-like_dom_sf"/>
</dbReference>
<dbReference type="PANTHER" id="PTHR19879">
    <property type="entry name" value="TRANSCRIPTION INITIATION FACTOR TFIID"/>
    <property type="match status" value="1"/>
</dbReference>
<dbReference type="EMBL" id="CP037423">
    <property type="protein sequence ID" value="QDV40922.1"/>
    <property type="molecule type" value="Genomic_DNA"/>
</dbReference>
<gene>
    <name evidence="14" type="primary">prkC_3</name>
    <name evidence="14" type="ORF">Enr13x_07600</name>
</gene>
<proteinExistence type="predicted"/>
<dbReference type="InterPro" id="IPR008271">
    <property type="entry name" value="Ser/Thr_kinase_AS"/>
</dbReference>
<evidence type="ECO:0000256" key="12">
    <source>
        <dbReference type="SAM" id="Phobius"/>
    </source>
</evidence>
<dbReference type="CDD" id="cd14014">
    <property type="entry name" value="STKc_PknB_like"/>
    <property type="match status" value="1"/>
</dbReference>
<evidence type="ECO:0000256" key="11">
    <source>
        <dbReference type="SAM" id="MobiDB-lite"/>
    </source>
</evidence>
<evidence type="ECO:0000256" key="1">
    <source>
        <dbReference type="ARBA" id="ARBA00012513"/>
    </source>
</evidence>
<feature type="region of interest" description="Disordered" evidence="11">
    <location>
        <begin position="218"/>
        <end position="237"/>
    </location>
</feature>
<keyword evidence="3 9" id="KW-0853">WD repeat</keyword>
<dbReference type="SMART" id="SM00320">
    <property type="entry name" value="WD40"/>
    <property type="match status" value="12"/>
</dbReference>
<evidence type="ECO:0000313" key="14">
    <source>
        <dbReference type="EMBL" id="QDV40922.1"/>
    </source>
</evidence>
<evidence type="ECO:0000256" key="10">
    <source>
        <dbReference type="PROSITE-ProRule" id="PRU10141"/>
    </source>
</evidence>
<dbReference type="Gene3D" id="2.130.10.10">
    <property type="entry name" value="YVTN repeat-like/Quinoprotein amine dehydrogenase"/>
    <property type="match status" value="5"/>
</dbReference>
<evidence type="ECO:0000313" key="15">
    <source>
        <dbReference type="Proteomes" id="UP000319004"/>
    </source>
</evidence>
<evidence type="ECO:0000256" key="9">
    <source>
        <dbReference type="PROSITE-ProRule" id="PRU00221"/>
    </source>
</evidence>
<evidence type="ECO:0000256" key="6">
    <source>
        <dbReference type="ARBA" id="ARBA00022741"/>
    </source>
</evidence>
<keyword evidence="5" id="KW-0677">Repeat</keyword>
<dbReference type="InterPro" id="IPR001680">
    <property type="entry name" value="WD40_rpt"/>
</dbReference>
<sequence>MATEFPSKPQDQIQQLCVEFKQAWMHNEAPQIGEFLERVDRDSREHLLVRLVQLEVNLRRNQGETVDLDSYVSRFAESEELIRAVYLDESKTAVPSPTVAFDMIDSDIAFESWQVKQLGDYQLLGRIGQGGMGVVYKGKDVKLDKTVAIKVLPVNAMISKSARTRFQNEARAAGQLDHPHVVPVYAFGIEKGTYYYAMQYINGKNLAGWIAEFRQDASHGNQGKSSQHKISTAKAQEASTSQGLSSFDLQNALKSGGSTSNREFVEAFARMGVQVADALQHAHDTGIVHRDIKPSNLLVDQNGDVFVADFGLAQVQGESALTKPGDVIGTWRYMSPEQAYAKRIVVDHRTDIFSLGATLYELLTLRHAFNGRTRTEILRQIAFEDPVAPRKINRRLPEALELIVLKCLAKNPDERYQTAGDLAGDLRAWTRDEPIKARRPTVPQKMVKWARRHRALVNSVTAIFAVIIVSAMSMLAFAVQTETKARRHVESKNSQLTAALKKSEGRRLSALGSLELSRNPGLAAALAKEGAKLHRDADAMTVLVAALDANHEQFVRKQTAPVGDVQFSPDGKTILVTGDVSYFSSDPVPARLYDASTGVELLKLQGAKTITSAAFHPEGRRVLTASTRSTPLGYSAEVLAESPPQIWDIDRGVRIGQLDGAFLVEAKPESFCPVGEATLIVAPALENTAKVFNAAGDATLTLRGHTDWVFYAGYSPDGTKIVTLSNDKTVRVWDAQSGEQLRKLDHWAARSDTRLPVNQVVFTHDSKQLLTCSPSLGVDLWDLASEDSRPCGSAIEVAVSPDGEQFALGFARSIQLVDSAQLSIIGEIKLEHPVKGIVFSPDSRYLATWDTSTRFQIWDSEATTLVAELRGHDGPALSVAFSPDSNRLVSGSNDGTTRVWYAQSGAERAHFPETLPTNLPIVSRSGDNAQHLMTTRHQQHSVVLNVESGQPLLTRAARLSGRESTEILVSTDEEEVQVLEGASGKVLAKFKQRIGSRLSAELSPDGRTVFIRSLEGTSWIWKWQTDVRFPIGTPNVDLNDNVFHPHQPVVATVDRKGLIRTLEVETGRLLKNASVDGCTALHYSPDGSRLLAVSSQNRAVIFNSQDLMPLLELGSIDYPMNTGKFADGGDKVLTYAHSSKELCCWDAANGNLLHRVTGPAGTRSISLHPEEKLAVVTSTQGGLFHWDLVEGRIDQISETPYRAAEFLDQQRIVAATALPTGAPLSSKMTTSPASKLEIWDIQKADQPTRTIELPHLALRSLKKSSIENAVIGQGFNHSLAVYDSRIRKKRGVIGGHAAPISFARFTPGNNEIVTCSYDHSVAIWDAQSLQLKRFLKGHTAPVLAAVISSDGKRLASGDTTGRVLLWNLAEDTSDPIGELTGLSDPIDGLSFSAFAVRLASFTNKGAWQVWDTESANPLPYDHSDQPMRWVQFQPEGSRLLLANKPDRRKEEKAWAIVVSADGESTEIPIERSVRQIRFDPTGQRILALLSRKVFLYQPATGKLDLKISLPRESISSAEFDERGERLLTFQGTSLAWWDSNGQRLLSFAGDDLLRMIPSVDHAGKEKLFVVSADKRLRSILLDTKAILNTARELSKMERERYQVDFARQQIEQVVEGQ</sequence>
<dbReference type="GO" id="GO:0004674">
    <property type="term" value="F:protein serine/threonine kinase activity"/>
    <property type="evidence" value="ECO:0007669"/>
    <property type="project" value="UniProtKB-KW"/>
</dbReference>
<dbReference type="Pfam" id="PF00069">
    <property type="entry name" value="Pkinase"/>
    <property type="match status" value="1"/>
</dbReference>
<evidence type="ECO:0000256" key="4">
    <source>
        <dbReference type="ARBA" id="ARBA00022679"/>
    </source>
</evidence>
<dbReference type="PROSITE" id="PS50294">
    <property type="entry name" value="WD_REPEATS_REGION"/>
    <property type="match status" value="4"/>
</dbReference>
<dbReference type="InterPro" id="IPR017441">
    <property type="entry name" value="Protein_kinase_ATP_BS"/>
</dbReference>
<dbReference type="PROSITE" id="PS00678">
    <property type="entry name" value="WD_REPEATS_1"/>
    <property type="match status" value="2"/>
</dbReference>
<feature type="binding site" evidence="10">
    <location>
        <position position="150"/>
    </location>
    <ligand>
        <name>ATP</name>
        <dbReference type="ChEBI" id="CHEBI:30616"/>
    </ligand>
</feature>
<feature type="repeat" description="WD" evidence="9">
    <location>
        <begin position="702"/>
        <end position="743"/>
    </location>
</feature>
<feature type="domain" description="Protein kinase" evidence="13">
    <location>
        <begin position="121"/>
        <end position="430"/>
    </location>
</feature>
<dbReference type="EC" id="2.7.11.1" evidence="1"/>
<dbReference type="GO" id="GO:0006367">
    <property type="term" value="P:transcription initiation at RNA polymerase II promoter"/>
    <property type="evidence" value="ECO:0007669"/>
    <property type="project" value="TreeGrafter"/>
</dbReference>
<feature type="transmembrane region" description="Helical" evidence="12">
    <location>
        <begin position="455"/>
        <end position="479"/>
    </location>
</feature>
<dbReference type="PROSITE" id="PS00108">
    <property type="entry name" value="PROTEIN_KINASE_ST"/>
    <property type="match status" value="1"/>
</dbReference>
<keyword evidence="8 10" id="KW-0067">ATP-binding</keyword>
<dbReference type="Pfam" id="PF00400">
    <property type="entry name" value="WD40"/>
    <property type="match status" value="4"/>
</dbReference>
<dbReference type="InterPro" id="IPR011041">
    <property type="entry name" value="Quinoprot_gluc/sorb_DH_b-prop"/>
</dbReference>
<dbReference type="SUPFAM" id="SSF50952">
    <property type="entry name" value="Soluble quinoprotein glucose dehydrogenase"/>
    <property type="match status" value="1"/>
</dbReference>
<evidence type="ECO:0000256" key="3">
    <source>
        <dbReference type="ARBA" id="ARBA00022574"/>
    </source>
</evidence>
<dbReference type="PROSITE" id="PS50082">
    <property type="entry name" value="WD_REPEATS_2"/>
    <property type="match status" value="4"/>
</dbReference>
<dbReference type="InterPro" id="IPR019775">
    <property type="entry name" value="WD40_repeat_CS"/>
</dbReference>
<dbReference type="PROSITE" id="PS50011">
    <property type="entry name" value="PROTEIN_KINASE_DOM"/>
    <property type="match status" value="1"/>
</dbReference>
<dbReference type="PROSITE" id="PS00107">
    <property type="entry name" value="PROTEIN_KINASE_ATP"/>
    <property type="match status" value="1"/>
</dbReference>
<dbReference type="InterPro" id="IPR011047">
    <property type="entry name" value="Quinoprotein_ADH-like_sf"/>
</dbReference>
<protein>
    <recommendedName>
        <fullName evidence="1">non-specific serine/threonine protein kinase</fullName>
        <ecNumber evidence="1">2.7.11.1</ecNumber>
    </recommendedName>
</protein>
<dbReference type="Gene3D" id="3.30.200.20">
    <property type="entry name" value="Phosphorylase Kinase, domain 1"/>
    <property type="match status" value="1"/>
</dbReference>
<dbReference type="FunFam" id="1.10.510.10:FF:000021">
    <property type="entry name" value="Serine/threonine protein kinase"/>
    <property type="match status" value="1"/>
</dbReference>
<dbReference type="PANTHER" id="PTHR19879:SF9">
    <property type="entry name" value="TRANSCRIPTION INITIATION FACTOR TFIID SUBUNIT 5"/>
    <property type="match status" value="1"/>
</dbReference>
<evidence type="ECO:0000256" key="8">
    <source>
        <dbReference type="ARBA" id="ARBA00022840"/>
    </source>
</evidence>
<keyword evidence="12" id="KW-0812">Transmembrane</keyword>
<keyword evidence="12" id="KW-1133">Transmembrane helix</keyword>
<feature type="repeat" description="WD" evidence="9">
    <location>
        <begin position="1335"/>
        <end position="1368"/>
    </location>
</feature>
<evidence type="ECO:0000256" key="5">
    <source>
        <dbReference type="ARBA" id="ARBA00022737"/>
    </source>
</evidence>
<dbReference type="InterPro" id="IPR015943">
    <property type="entry name" value="WD40/YVTN_repeat-like_dom_sf"/>
</dbReference>